<dbReference type="GO" id="GO:0000139">
    <property type="term" value="C:Golgi membrane"/>
    <property type="evidence" value="ECO:0007669"/>
    <property type="project" value="UniProtKB-SubCell"/>
</dbReference>
<keyword evidence="3" id="KW-0333">Golgi apparatus</keyword>
<dbReference type="GO" id="GO:0007030">
    <property type="term" value="P:Golgi organization"/>
    <property type="evidence" value="ECO:0007669"/>
    <property type="project" value="TreeGrafter"/>
</dbReference>
<keyword evidence="8" id="KW-1185">Reference proteome</keyword>
<evidence type="ECO:0000256" key="5">
    <source>
        <dbReference type="SAM" id="MobiDB-lite"/>
    </source>
</evidence>
<dbReference type="PROSITE" id="PS51865">
    <property type="entry name" value="PDZ_GRASP"/>
    <property type="match status" value="1"/>
</dbReference>
<evidence type="ECO:0000256" key="4">
    <source>
        <dbReference type="ARBA" id="ARBA00023136"/>
    </source>
</evidence>
<dbReference type="PANTHER" id="PTHR12893">
    <property type="entry name" value="GOLGI REASSEMBLY STACKING PROTEIN GRASP"/>
    <property type="match status" value="1"/>
</dbReference>
<evidence type="ECO:0000259" key="6">
    <source>
        <dbReference type="PROSITE" id="PS51865"/>
    </source>
</evidence>
<evidence type="ECO:0000256" key="1">
    <source>
        <dbReference type="ARBA" id="ARBA00004394"/>
    </source>
</evidence>
<feature type="region of interest" description="Disordered" evidence="5">
    <location>
        <begin position="327"/>
        <end position="425"/>
    </location>
</feature>
<keyword evidence="2" id="KW-0677">Repeat</keyword>
<gene>
    <name evidence="7" type="ORF">I9W82_001111</name>
</gene>
<dbReference type="InterPro" id="IPR036034">
    <property type="entry name" value="PDZ_sf"/>
</dbReference>
<keyword evidence="4" id="KW-0472">Membrane</keyword>
<dbReference type="InterPro" id="IPR007583">
    <property type="entry name" value="GRASP55_65"/>
</dbReference>
<dbReference type="InterPro" id="IPR024958">
    <property type="entry name" value="GRASP_PDZ"/>
</dbReference>
<comment type="caution">
    <text evidence="7">The sequence shown here is derived from an EMBL/GenBank/DDBJ whole genome shotgun (WGS) entry which is preliminary data.</text>
</comment>
<evidence type="ECO:0000313" key="8">
    <source>
        <dbReference type="Proteomes" id="UP000669133"/>
    </source>
</evidence>
<dbReference type="RefSeq" id="XP_067551134.1">
    <property type="nucleotide sequence ID" value="XM_067689823.1"/>
</dbReference>
<evidence type="ECO:0000256" key="2">
    <source>
        <dbReference type="ARBA" id="ARBA00022737"/>
    </source>
</evidence>
<evidence type="ECO:0000256" key="3">
    <source>
        <dbReference type="ARBA" id="ARBA00023034"/>
    </source>
</evidence>
<name>A0A8H8DCY0_9ASCO</name>
<accession>A0A8H8DCY0</accession>
<dbReference type="EMBL" id="JAEOAQ010000001">
    <property type="protein sequence ID" value="KAG5422018.1"/>
    <property type="molecule type" value="Genomic_DNA"/>
</dbReference>
<protein>
    <recommendedName>
        <fullName evidence="6">PDZ GRASP-type domain-containing protein</fullName>
    </recommendedName>
</protein>
<dbReference type="Pfam" id="PF04495">
    <property type="entry name" value="GRASP55_65"/>
    <property type="match status" value="1"/>
</dbReference>
<proteinExistence type="predicted"/>
<dbReference type="AlphaFoldDB" id="A0A8H8DCY0"/>
<dbReference type="Gene3D" id="2.30.42.10">
    <property type="match status" value="2"/>
</dbReference>
<feature type="compositionally biased region" description="Polar residues" evidence="5">
    <location>
        <begin position="327"/>
        <end position="344"/>
    </location>
</feature>
<evidence type="ECO:0000313" key="7">
    <source>
        <dbReference type="EMBL" id="KAG5422018.1"/>
    </source>
</evidence>
<feature type="compositionally biased region" description="Basic and acidic residues" evidence="5">
    <location>
        <begin position="398"/>
        <end position="410"/>
    </location>
</feature>
<dbReference type="PANTHER" id="PTHR12893:SF0">
    <property type="entry name" value="GRASP65"/>
    <property type="match status" value="1"/>
</dbReference>
<sequence length="425" mass="47460">MFSFAKKLVDRFEGHTTQEASLHDSYYKNATQINNRGFALRVLYVQPHSAAHSKGFEAWFDYIIKINSHELPMQYPVPNFPYSVNEDGSINYGSNISPEQASAVNYDLLSQELQNLANTKQDLQIEVWNAKGGVVRQISIPLDEYSSEEEENDDDASTIKLFTDKFKRIGLTVESQHLSTATHVWRILNTHQGSPAFRSQLVPQSDFIIGCDSAYVTDGTGKGLLTKGGESLLSNTVLNYYNYYHNQTQEEYIPITLYVYNHDYDILRPVTVNLSRNWGTGHNRGILGCDVGYGLLHRIPEVIGKFDHNSVVDDVLFESNQEIQYQTDPSLSTQGFDNDTNIINTAPPPMGSVLPPPMGSVLPPPTGSPHPPKSSSRKKKHVSALNAEDSLSDYMNEELEKSKKLDDSSKPKTSTEAVPPPPTSK</sequence>
<feature type="domain" description="PDZ GRASP-type" evidence="6">
    <location>
        <begin position="183"/>
        <end position="296"/>
    </location>
</feature>
<dbReference type="GeneID" id="93649740"/>
<organism evidence="7 8">
    <name type="scientific">Candida metapsilosis</name>
    <dbReference type="NCBI Taxonomy" id="273372"/>
    <lineage>
        <taxon>Eukaryota</taxon>
        <taxon>Fungi</taxon>
        <taxon>Dikarya</taxon>
        <taxon>Ascomycota</taxon>
        <taxon>Saccharomycotina</taxon>
        <taxon>Pichiomycetes</taxon>
        <taxon>Debaryomycetaceae</taxon>
        <taxon>Candida/Lodderomyces clade</taxon>
        <taxon>Candida</taxon>
    </lineage>
</organism>
<feature type="compositionally biased region" description="Pro residues" evidence="5">
    <location>
        <begin position="346"/>
        <end position="372"/>
    </location>
</feature>
<comment type="subcellular location">
    <subcellularLocation>
        <location evidence="1">Golgi apparatus membrane</location>
    </subcellularLocation>
</comment>
<dbReference type="OrthoDB" id="3318at2759"/>
<reference evidence="7 8" key="1">
    <citation type="submission" date="2020-12" db="EMBL/GenBank/DDBJ databases">
        <title>Effect of drift, selection, and recombination on the evolution of hybrid genomes in Candida yeast pathogens.</title>
        <authorList>
            <person name="Mixao V."/>
            <person name="Ksiezopolska E."/>
            <person name="Saus E."/>
            <person name="Boekhout T."/>
            <person name="Gacser A."/>
            <person name="Gabaldon T."/>
        </authorList>
    </citation>
    <scope>NUCLEOTIDE SEQUENCE [LARGE SCALE GENOMIC DNA]</scope>
    <source>
        <strain evidence="7 8">BP57</strain>
    </source>
</reference>
<dbReference type="Proteomes" id="UP000669133">
    <property type="component" value="Unassembled WGS sequence"/>
</dbReference>